<accession>A0A125W4C1</accession>
<reference evidence="1 2" key="1">
    <citation type="submission" date="2010-07" db="EMBL/GenBank/DDBJ databases">
        <authorList>
            <person name="Sid Ahmed O."/>
        </authorList>
    </citation>
    <scope>NUCLEOTIDE SEQUENCE [LARGE SCALE GENOMIC DNA]</scope>
    <source>
        <strain evidence="1 2">TX4248</strain>
    </source>
</reference>
<dbReference type="REBASE" id="288979">
    <property type="entry name" value="M.Efa4248ORF2216P"/>
</dbReference>
<dbReference type="Gene3D" id="3.40.50.150">
    <property type="entry name" value="Vaccinia Virus protein VP39"/>
    <property type="match status" value="1"/>
</dbReference>
<evidence type="ECO:0000313" key="2">
    <source>
        <dbReference type="Proteomes" id="UP000004846"/>
    </source>
</evidence>
<dbReference type="AlphaFoldDB" id="A0A125W4C1"/>
<dbReference type="Proteomes" id="UP000004846">
    <property type="component" value="Unassembled WGS sequence"/>
</dbReference>
<evidence type="ECO:0008006" key="3">
    <source>
        <dbReference type="Google" id="ProtNLM"/>
    </source>
</evidence>
<protein>
    <recommendedName>
        <fullName evidence="3">Methyltransferase type 11 domain-containing protein</fullName>
    </recommendedName>
</protein>
<evidence type="ECO:0000313" key="1">
    <source>
        <dbReference type="EMBL" id="EFM82205.1"/>
    </source>
</evidence>
<gene>
    <name evidence="1" type="ORF">HMPREF9498_02216</name>
</gene>
<comment type="caution">
    <text evidence="1">The sequence shown here is derived from an EMBL/GenBank/DDBJ whole genome shotgun (WGS) entry which is preliminary data.</text>
</comment>
<sequence length="164" mass="19497">PQRILYSFEIMKRILDACCGSRMFWFDKQNEQVLFMDNREHYEKLDSGHVIDVNPNLVADFRKMPFEDNSFYHVVFDPPHLLRAGSNSWLAKKYGKLNEQTWKEDIQKGFSECMRVLKPNGTLVFKWNEDQIKLTEILSIIDYKPLYGNKRAKTHWLVFMKAGE</sequence>
<dbReference type="EMBL" id="AEBR01000073">
    <property type="protein sequence ID" value="EFM82205.1"/>
    <property type="molecule type" value="Genomic_DNA"/>
</dbReference>
<name>A0A125W4C1_ENTFL</name>
<dbReference type="SUPFAM" id="SSF53335">
    <property type="entry name" value="S-adenosyl-L-methionine-dependent methyltransferases"/>
    <property type="match status" value="1"/>
</dbReference>
<dbReference type="CDD" id="cd02440">
    <property type="entry name" value="AdoMet_MTases"/>
    <property type="match status" value="1"/>
</dbReference>
<dbReference type="HOGENOM" id="CLU_1614264_0_0_9"/>
<feature type="non-terminal residue" evidence="1">
    <location>
        <position position="1"/>
    </location>
</feature>
<organism evidence="1 2">
    <name type="scientific">Enterococcus faecalis TX4248</name>
    <dbReference type="NCBI Taxonomy" id="749495"/>
    <lineage>
        <taxon>Bacteria</taxon>
        <taxon>Bacillati</taxon>
        <taxon>Bacillota</taxon>
        <taxon>Bacilli</taxon>
        <taxon>Lactobacillales</taxon>
        <taxon>Enterococcaceae</taxon>
        <taxon>Enterococcus</taxon>
    </lineage>
</organism>
<dbReference type="InterPro" id="IPR029063">
    <property type="entry name" value="SAM-dependent_MTases_sf"/>
</dbReference>
<proteinExistence type="predicted"/>